<dbReference type="InterPro" id="IPR036388">
    <property type="entry name" value="WH-like_DNA-bd_sf"/>
</dbReference>
<dbReference type="InterPro" id="IPR036390">
    <property type="entry name" value="WH_DNA-bd_sf"/>
</dbReference>
<dbReference type="EMBL" id="CAJRAY010000026">
    <property type="protein sequence ID" value="CAG5082737.1"/>
    <property type="molecule type" value="Genomic_DNA"/>
</dbReference>
<reference evidence="5 6" key="1">
    <citation type="submission" date="2021-04" db="EMBL/GenBank/DDBJ databases">
        <authorList>
            <person name="Rakotoarivonina H."/>
        </authorList>
    </citation>
    <scope>NUCLEOTIDE SEQUENCE [LARGE SCALE GENOMIC DNA]</scope>
    <source>
        <strain evidence="5 6">XE</strain>
    </source>
</reference>
<keyword evidence="2" id="KW-0238">DNA-binding</keyword>
<dbReference type="InterPro" id="IPR046335">
    <property type="entry name" value="LacI/GalR-like_sensor"/>
</dbReference>
<dbReference type="Gene3D" id="3.40.50.2300">
    <property type="match status" value="2"/>
</dbReference>
<dbReference type="CDD" id="cd07377">
    <property type="entry name" value="WHTH_GntR"/>
    <property type="match status" value="1"/>
</dbReference>
<dbReference type="PRINTS" id="PR00035">
    <property type="entry name" value="HTHGNTR"/>
</dbReference>
<dbReference type="InterPro" id="IPR028082">
    <property type="entry name" value="Peripla_BP_I"/>
</dbReference>
<feature type="domain" description="HTH gntR-type" evidence="4">
    <location>
        <begin position="6"/>
        <end position="74"/>
    </location>
</feature>
<dbReference type="SUPFAM" id="SSF46785">
    <property type="entry name" value="Winged helix' DNA-binding domain"/>
    <property type="match status" value="1"/>
</dbReference>
<keyword evidence="1" id="KW-0805">Transcription regulation</keyword>
<dbReference type="Proteomes" id="UP000681526">
    <property type="component" value="Unassembled WGS sequence"/>
</dbReference>
<dbReference type="PANTHER" id="PTHR30146:SF150">
    <property type="entry name" value="ARABINOSE METABOLISM TRANSCRIPTIONAL REPRESSOR"/>
    <property type="match status" value="1"/>
</dbReference>
<gene>
    <name evidence="5" type="primary">txxe 1478-araR</name>
    <name evidence="5" type="ORF">TXXE_06310</name>
</gene>
<proteinExistence type="predicted"/>
<keyword evidence="3" id="KW-0804">Transcription</keyword>
<dbReference type="InterPro" id="IPR033532">
    <property type="entry name" value="AraR_ligand_bind_dom"/>
</dbReference>
<evidence type="ECO:0000256" key="2">
    <source>
        <dbReference type="ARBA" id="ARBA00023125"/>
    </source>
</evidence>
<evidence type="ECO:0000259" key="4">
    <source>
        <dbReference type="PROSITE" id="PS50949"/>
    </source>
</evidence>
<dbReference type="SMART" id="SM00345">
    <property type="entry name" value="HTH_GNTR"/>
    <property type="match status" value="1"/>
</dbReference>
<dbReference type="InterPro" id="IPR000524">
    <property type="entry name" value="Tscrpt_reg_HTH_GntR"/>
</dbReference>
<dbReference type="PANTHER" id="PTHR30146">
    <property type="entry name" value="LACI-RELATED TRANSCRIPTIONAL REPRESSOR"/>
    <property type="match status" value="1"/>
</dbReference>
<dbReference type="CDD" id="cd01541">
    <property type="entry name" value="PBP1_AraR"/>
    <property type="match status" value="1"/>
</dbReference>
<organism evidence="5 6">
    <name type="scientific">Thermobacillus xylanilyticus</name>
    <dbReference type="NCBI Taxonomy" id="76633"/>
    <lineage>
        <taxon>Bacteria</taxon>
        <taxon>Bacillati</taxon>
        <taxon>Bacillota</taxon>
        <taxon>Bacilli</taxon>
        <taxon>Bacillales</taxon>
        <taxon>Paenibacillaceae</taxon>
        <taxon>Thermobacillus</taxon>
    </lineage>
</organism>
<comment type="caution">
    <text evidence="5">The sequence shown here is derived from an EMBL/GenBank/DDBJ whole genome shotgun (WGS) entry which is preliminary data.</text>
</comment>
<name>A0ABN7RSX4_THEXY</name>
<dbReference type="Gene3D" id="1.10.10.10">
    <property type="entry name" value="Winged helix-like DNA-binding domain superfamily/Winged helix DNA-binding domain"/>
    <property type="match status" value="1"/>
</dbReference>
<protein>
    <submittedName>
        <fullName evidence="5">Arabinose metabolism transcriptional repressor</fullName>
    </submittedName>
</protein>
<sequence>MTRGGLPKYLQLKREILSWLHSGEWKPHEMLPSENELAARFGMSRQTVRQTLGELEQEGYLYRQRGKGTFVAPPNFASKAGAAGAAVGMVTTYISDYIFPHIVRGAEAVLRARGMGLYLSSTDNDKDRERDSLRMMMDRGVGGLIVEPTKSAEGNPNLEQYLAFRYRGVPIVMINARYPELDCPCLIVDDEAGAFAAAEHLIRLGHRRIAGFFKTDDLQGTRRMKGFLRAMKRYGVPVMPDGVVTYASENKWTYPAERAGLLLRREDRPTAFVCYNDELAVALLKTVREAGLSVPDDLSIVGFDDSTLAQAAEVKLTTLTHPKTAMGERAAELLLRLMADPVAEAEDVTYAPELVVRESTKAIGGETRD</sequence>
<dbReference type="Pfam" id="PF13377">
    <property type="entry name" value="Peripla_BP_3"/>
    <property type="match status" value="1"/>
</dbReference>
<evidence type="ECO:0000256" key="3">
    <source>
        <dbReference type="ARBA" id="ARBA00023163"/>
    </source>
</evidence>
<evidence type="ECO:0000313" key="5">
    <source>
        <dbReference type="EMBL" id="CAG5082737.1"/>
    </source>
</evidence>
<dbReference type="RefSeq" id="WP_213483899.1">
    <property type="nucleotide sequence ID" value="NZ_CAJRAY010000026.1"/>
</dbReference>
<dbReference type="PROSITE" id="PS50949">
    <property type="entry name" value="HTH_GNTR"/>
    <property type="match status" value="1"/>
</dbReference>
<evidence type="ECO:0000313" key="6">
    <source>
        <dbReference type="Proteomes" id="UP000681526"/>
    </source>
</evidence>
<evidence type="ECO:0000256" key="1">
    <source>
        <dbReference type="ARBA" id="ARBA00023015"/>
    </source>
</evidence>
<accession>A0ABN7RSX4</accession>
<keyword evidence="6" id="KW-1185">Reference proteome</keyword>
<dbReference type="SUPFAM" id="SSF53822">
    <property type="entry name" value="Periplasmic binding protein-like I"/>
    <property type="match status" value="1"/>
</dbReference>
<dbReference type="Pfam" id="PF00392">
    <property type="entry name" value="GntR"/>
    <property type="match status" value="1"/>
</dbReference>